<evidence type="ECO:0000313" key="2">
    <source>
        <dbReference type="Proteomes" id="UP000555103"/>
    </source>
</evidence>
<dbReference type="RefSeq" id="WP_183306195.1">
    <property type="nucleotide sequence ID" value="NZ_JACIEP010000003.1"/>
</dbReference>
<dbReference type="PROSITE" id="PS51257">
    <property type="entry name" value="PROKAR_LIPOPROTEIN"/>
    <property type="match status" value="1"/>
</dbReference>
<dbReference type="Gene3D" id="2.60.40.2340">
    <property type="match status" value="1"/>
</dbReference>
<name>A0A840CH40_9BACT</name>
<dbReference type="Pfam" id="PF15416">
    <property type="entry name" value="DUF4623"/>
    <property type="match status" value="1"/>
</dbReference>
<dbReference type="InterPro" id="IPR027863">
    <property type="entry name" value="DUF4623"/>
</dbReference>
<sequence length="493" mass="52884">MKSIIRYIGLLVIPFSLIMVSCSDDDSYPDTTADETVIYNIQILNAGVNGDEVVTGTVDENTKEITFPEVHMETDLSKVRFEASVSERAHLDSTEYSFLIPEGASQYKRTIAVVNGLRKREYYVTIRLDVPVWGADFSKSKVKVYDYSGATPNLAEYAGGTDQPMYLASAADYGRQYGLSLTNVLVASRPATGTPELLKLSDLKQGTINSTPLTGFNSGWFGVNGGTMANGHIYLCNGAATSISFDVWEEAHPELSPTRITNASVATSGTTVSTADGLAGYAGRYEGFVSVDIDDEGNGYLFTHSNNAQPSSLIKASISGFKTLNSVSLVNSAVSPHPGSWASFNRVPGKAEEYIYSGYNSSFNNTYMTVRLMDGSGSILYEIPAALIGMGNGADAKVVVFNNERYLITMSSGSGTFRVYDITLGSTTMDALQLINVATPLFEYSLGGAIPTANASISTAWIADGDETLYLLAGGVQAGFAVFEIPKKVKENQ</sequence>
<protein>
    <recommendedName>
        <fullName evidence="3">DUF4623 domain-containing protein</fullName>
    </recommendedName>
</protein>
<dbReference type="Proteomes" id="UP000555103">
    <property type="component" value="Unassembled WGS sequence"/>
</dbReference>
<gene>
    <name evidence="1" type="ORF">GGR21_001149</name>
</gene>
<proteinExistence type="predicted"/>
<dbReference type="EMBL" id="JACIEP010000003">
    <property type="protein sequence ID" value="MBB4035260.1"/>
    <property type="molecule type" value="Genomic_DNA"/>
</dbReference>
<dbReference type="AlphaFoldDB" id="A0A840CH40"/>
<evidence type="ECO:0000313" key="1">
    <source>
        <dbReference type="EMBL" id="MBB4035260.1"/>
    </source>
</evidence>
<comment type="caution">
    <text evidence="1">The sequence shown here is derived from an EMBL/GenBank/DDBJ whole genome shotgun (WGS) entry which is preliminary data.</text>
</comment>
<accession>A0A840CH40</accession>
<reference evidence="1 2" key="1">
    <citation type="submission" date="2020-08" db="EMBL/GenBank/DDBJ databases">
        <title>Genomic Encyclopedia of Type Strains, Phase IV (KMG-IV): sequencing the most valuable type-strain genomes for metagenomic binning, comparative biology and taxonomic classification.</title>
        <authorList>
            <person name="Goeker M."/>
        </authorList>
    </citation>
    <scope>NUCLEOTIDE SEQUENCE [LARGE SCALE GENOMIC DNA]</scope>
    <source>
        <strain evidence="1 2">DSM 104969</strain>
    </source>
</reference>
<evidence type="ECO:0008006" key="3">
    <source>
        <dbReference type="Google" id="ProtNLM"/>
    </source>
</evidence>
<keyword evidence="2" id="KW-1185">Reference proteome</keyword>
<organism evidence="1 2">
    <name type="scientific">Dysgonomonas hofstadii</name>
    <dbReference type="NCBI Taxonomy" id="637886"/>
    <lineage>
        <taxon>Bacteria</taxon>
        <taxon>Pseudomonadati</taxon>
        <taxon>Bacteroidota</taxon>
        <taxon>Bacteroidia</taxon>
        <taxon>Bacteroidales</taxon>
        <taxon>Dysgonomonadaceae</taxon>
        <taxon>Dysgonomonas</taxon>
    </lineage>
</organism>